<organism evidence="3 4">
    <name type="scientific">Lepeophtheirus salmonis</name>
    <name type="common">Salmon louse</name>
    <name type="synonym">Caligus salmonis</name>
    <dbReference type="NCBI Taxonomy" id="72036"/>
    <lineage>
        <taxon>Eukaryota</taxon>
        <taxon>Metazoa</taxon>
        <taxon>Ecdysozoa</taxon>
        <taxon>Arthropoda</taxon>
        <taxon>Crustacea</taxon>
        <taxon>Multicrustacea</taxon>
        <taxon>Hexanauplia</taxon>
        <taxon>Copepoda</taxon>
        <taxon>Siphonostomatoida</taxon>
        <taxon>Caligidae</taxon>
        <taxon>Lepeophtheirus</taxon>
    </lineage>
</organism>
<keyword evidence="4" id="KW-1185">Reference proteome</keyword>
<dbReference type="OrthoDB" id="8113027at2759"/>
<name>A0A7R8H3S1_LEPSM</name>
<dbReference type="PANTHER" id="PTHR34929">
    <property type="entry name" value="ZGC:153157"/>
    <property type="match status" value="1"/>
</dbReference>
<keyword evidence="2" id="KW-0472">Membrane</keyword>
<dbReference type="PANTHER" id="PTHR34929:SF1">
    <property type="entry name" value="INAF MOTIF CONTAINING 2"/>
    <property type="match status" value="1"/>
</dbReference>
<dbReference type="InterPro" id="IPR029162">
    <property type="entry name" value="InaF-motif"/>
</dbReference>
<evidence type="ECO:0000313" key="3">
    <source>
        <dbReference type="EMBL" id="CAF2846888.1"/>
    </source>
</evidence>
<reference evidence="3" key="1">
    <citation type="submission" date="2021-02" db="EMBL/GenBank/DDBJ databases">
        <authorList>
            <person name="Bekaert M."/>
        </authorList>
    </citation>
    <scope>NUCLEOTIDE SEQUENCE</scope>
    <source>
        <strain evidence="3">IoA-00</strain>
    </source>
</reference>
<dbReference type="Proteomes" id="UP000675881">
    <property type="component" value="Chromosome 14"/>
</dbReference>
<keyword evidence="2" id="KW-0812">Transmembrane</keyword>
<evidence type="ECO:0000313" key="4">
    <source>
        <dbReference type="Proteomes" id="UP000675881"/>
    </source>
</evidence>
<dbReference type="EMBL" id="HG994593">
    <property type="protein sequence ID" value="CAF2846888.1"/>
    <property type="molecule type" value="Genomic_DNA"/>
</dbReference>
<feature type="compositionally biased region" description="Basic residues" evidence="1">
    <location>
        <begin position="140"/>
        <end position="150"/>
    </location>
</feature>
<dbReference type="AlphaFoldDB" id="A0A7R8H3S1"/>
<evidence type="ECO:0000256" key="1">
    <source>
        <dbReference type="SAM" id="MobiDB-lite"/>
    </source>
</evidence>
<evidence type="ECO:0000256" key="2">
    <source>
        <dbReference type="SAM" id="Phobius"/>
    </source>
</evidence>
<keyword evidence="2" id="KW-1133">Transmembrane helix</keyword>
<feature type="transmembrane region" description="Helical" evidence="2">
    <location>
        <begin position="44"/>
        <end position="70"/>
    </location>
</feature>
<sequence length="150" mass="17192">MLSGLKGSSNCNDIKYPANCSSRVNGNVTESSEKLYEPKQDKKFVRCVTVIAYVFSVSFGAILLSLYYIFIWNPYSNKAGLIQLNTTLKPSDTRNKPIALERKSSLESFEEAEKFLRTMSSNEEYGIEARSYSDGSYTSRRLRKKRRKRK</sequence>
<accession>A0A7R8H3S1</accession>
<proteinExistence type="predicted"/>
<feature type="region of interest" description="Disordered" evidence="1">
    <location>
        <begin position="131"/>
        <end position="150"/>
    </location>
</feature>
<gene>
    <name evidence="3" type="ORF">LSAA_5702</name>
</gene>
<dbReference type="Pfam" id="PF15018">
    <property type="entry name" value="InaF-motif"/>
    <property type="match status" value="1"/>
</dbReference>
<protein>
    <submittedName>
        <fullName evidence="3">(salmon louse) hypothetical protein</fullName>
    </submittedName>
</protein>